<sequence length="335" mass="36090">MGMSENAHAGTSAGAQDLPAGLVTTIAFPDNELRARIDSRIVDHQQGRLKFVVWSAEHQSRGLNPDTIDAVILPYMNAGPTIDRLHELKNLKYVQLQTTGYDAVVGKVGPEVTVATASGVHTAATAELAVALTLASLRGIDDAARDMLKEKWDHIHRRSLADRNIVIVGAGGIGNAIFDRFAPFEVKQTRVATRAREDERGPILAIDELEGLLPTAEVVVLITPLTPQTEKLVDAEFLAKLPDDALIVNVARGGVVDTDALVAELRTGRLHAALDVVDPEPLPARHPLWSTPNTLLTPHVGGDASAFHPRIANLLTEQVIRLGRGEKLLNVVEID</sequence>
<keyword evidence="5" id="KW-1185">Reference proteome</keyword>
<protein>
    <submittedName>
        <fullName evidence="4">2-hydroxyacid dehydrogenase</fullName>
    </submittedName>
</protein>
<dbReference type="Pfam" id="PF02826">
    <property type="entry name" value="2-Hacid_dh_C"/>
    <property type="match status" value="1"/>
</dbReference>
<dbReference type="Gene3D" id="3.40.50.720">
    <property type="entry name" value="NAD(P)-binding Rossmann-like Domain"/>
    <property type="match status" value="2"/>
</dbReference>
<accession>A0ABN2X5G9</accession>
<dbReference type="PANTHER" id="PTHR10996">
    <property type="entry name" value="2-HYDROXYACID DEHYDROGENASE-RELATED"/>
    <property type="match status" value="1"/>
</dbReference>
<keyword evidence="1" id="KW-0560">Oxidoreductase</keyword>
<comment type="caution">
    <text evidence="4">The sequence shown here is derived from an EMBL/GenBank/DDBJ whole genome shotgun (WGS) entry which is preliminary data.</text>
</comment>
<dbReference type="InterPro" id="IPR029753">
    <property type="entry name" value="D-isomer_DH_CS"/>
</dbReference>
<evidence type="ECO:0000256" key="1">
    <source>
        <dbReference type="ARBA" id="ARBA00023002"/>
    </source>
</evidence>
<dbReference type="PROSITE" id="PS00671">
    <property type="entry name" value="D_2_HYDROXYACID_DH_3"/>
    <property type="match status" value="1"/>
</dbReference>
<reference evidence="4 5" key="1">
    <citation type="journal article" date="2019" name="Int. J. Syst. Evol. Microbiol.">
        <title>The Global Catalogue of Microorganisms (GCM) 10K type strain sequencing project: providing services to taxonomists for standard genome sequencing and annotation.</title>
        <authorList>
            <consortium name="The Broad Institute Genomics Platform"/>
            <consortium name="The Broad Institute Genome Sequencing Center for Infectious Disease"/>
            <person name="Wu L."/>
            <person name="Ma J."/>
        </authorList>
    </citation>
    <scope>NUCLEOTIDE SEQUENCE [LARGE SCALE GENOMIC DNA]</scope>
    <source>
        <strain evidence="4 5">JCM 15900</strain>
    </source>
</reference>
<dbReference type="SUPFAM" id="SSF52283">
    <property type="entry name" value="Formate/glycerate dehydrogenase catalytic domain-like"/>
    <property type="match status" value="1"/>
</dbReference>
<dbReference type="InterPro" id="IPR036291">
    <property type="entry name" value="NAD(P)-bd_dom_sf"/>
</dbReference>
<evidence type="ECO:0000256" key="2">
    <source>
        <dbReference type="ARBA" id="ARBA00023027"/>
    </source>
</evidence>
<dbReference type="EMBL" id="BAAAPZ010000017">
    <property type="protein sequence ID" value="GAA2104082.1"/>
    <property type="molecule type" value="Genomic_DNA"/>
</dbReference>
<evidence type="ECO:0000313" key="4">
    <source>
        <dbReference type="EMBL" id="GAA2104082.1"/>
    </source>
</evidence>
<evidence type="ECO:0000313" key="5">
    <source>
        <dbReference type="Proteomes" id="UP001500984"/>
    </source>
</evidence>
<dbReference type="CDD" id="cd12166">
    <property type="entry name" value="2-Hacid_dh_7"/>
    <property type="match status" value="1"/>
</dbReference>
<dbReference type="InterPro" id="IPR050223">
    <property type="entry name" value="D-isomer_2-hydroxyacid_DH"/>
</dbReference>
<gene>
    <name evidence="4" type="ORF">GCM10009823_28520</name>
</gene>
<dbReference type="SUPFAM" id="SSF51735">
    <property type="entry name" value="NAD(P)-binding Rossmann-fold domains"/>
    <property type="match status" value="1"/>
</dbReference>
<organism evidence="4 5">
    <name type="scientific">Brevibacterium salitolerans</name>
    <dbReference type="NCBI Taxonomy" id="1403566"/>
    <lineage>
        <taxon>Bacteria</taxon>
        <taxon>Bacillati</taxon>
        <taxon>Actinomycetota</taxon>
        <taxon>Actinomycetes</taxon>
        <taxon>Micrococcales</taxon>
        <taxon>Brevibacteriaceae</taxon>
        <taxon>Brevibacterium</taxon>
    </lineage>
</organism>
<proteinExistence type="predicted"/>
<name>A0ABN2X5G9_9MICO</name>
<dbReference type="InterPro" id="IPR006140">
    <property type="entry name" value="D-isomer_DH_NAD-bd"/>
</dbReference>
<feature type="domain" description="D-isomer specific 2-hydroxyacid dehydrogenase NAD-binding" evidence="3">
    <location>
        <begin position="130"/>
        <end position="301"/>
    </location>
</feature>
<dbReference type="Proteomes" id="UP001500984">
    <property type="component" value="Unassembled WGS sequence"/>
</dbReference>
<evidence type="ECO:0000259" key="3">
    <source>
        <dbReference type="Pfam" id="PF02826"/>
    </source>
</evidence>
<dbReference type="PANTHER" id="PTHR10996:SF178">
    <property type="entry name" value="2-HYDROXYACID DEHYDROGENASE YGL185C-RELATED"/>
    <property type="match status" value="1"/>
</dbReference>
<keyword evidence="2" id="KW-0520">NAD</keyword>